<protein>
    <submittedName>
        <fullName evidence="1">Uncharacterized protein</fullName>
    </submittedName>
</protein>
<dbReference type="OrthoDB" id="1263362at2"/>
<proteinExistence type="predicted"/>
<accession>A0A316XK91</accession>
<keyword evidence="2" id="KW-1185">Reference proteome</keyword>
<evidence type="ECO:0000313" key="1">
    <source>
        <dbReference type="EMBL" id="PWN71848.1"/>
    </source>
</evidence>
<gene>
    <name evidence="1" type="ORF">C1631_004320</name>
</gene>
<comment type="caution">
    <text evidence="1">The sequence shown here is derived from an EMBL/GenBank/DDBJ whole genome shotgun (WGS) entry which is preliminary data.</text>
</comment>
<reference evidence="1 2" key="1">
    <citation type="submission" date="2018-04" db="EMBL/GenBank/DDBJ databases">
        <title>Draft Genome Sequence of Phosphate-Solubilizing Chryseobacterium sp. ISE14 that is a Biocontrol and Plant Growth-Promoting Rhizobacterium Isolated from Cucumber.</title>
        <authorList>
            <person name="Jeong J.-J."/>
            <person name="Sang M.K."/>
            <person name="Choi I.-G."/>
            <person name="Kim K.D."/>
        </authorList>
    </citation>
    <scope>NUCLEOTIDE SEQUENCE [LARGE SCALE GENOMIC DNA]</scope>
    <source>
        <strain evidence="1 2">ISE14</strain>
    </source>
</reference>
<dbReference type="Proteomes" id="UP000236594">
    <property type="component" value="Unassembled WGS sequence"/>
</dbReference>
<name>A0A316XK91_9FLAO</name>
<evidence type="ECO:0000313" key="2">
    <source>
        <dbReference type="Proteomes" id="UP000236594"/>
    </source>
</evidence>
<organism evidence="1 2">
    <name type="scientific">Chryseobacterium phosphatilyticum</name>
    <dbReference type="NCBI Taxonomy" id="475075"/>
    <lineage>
        <taxon>Bacteria</taxon>
        <taxon>Pseudomonadati</taxon>
        <taxon>Bacteroidota</taxon>
        <taxon>Flavobacteriia</taxon>
        <taxon>Flavobacteriales</taxon>
        <taxon>Weeksellaceae</taxon>
        <taxon>Chryseobacterium group</taxon>
        <taxon>Chryseobacterium</taxon>
    </lineage>
</organism>
<dbReference type="AlphaFoldDB" id="A0A316XK91"/>
<dbReference type="EMBL" id="PPED02000001">
    <property type="protein sequence ID" value="PWN71848.1"/>
    <property type="molecule type" value="Genomic_DNA"/>
</dbReference>
<dbReference type="RefSeq" id="WP_103249448.1">
    <property type="nucleotide sequence ID" value="NZ_PPED02000001.1"/>
</dbReference>
<sequence>MKLESLQSKKFKELNNDRMAKIRAGVNVGTNAGAFMNGGVPDLSTHDINVYNDRGVLLTQIFYATDGSKHVISV</sequence>